<dbReference type="FunFam" id="1.10.1670.40:FF:000007">
    <property type="entry name" value="DNA-3-methyladenine glycosylase II"/>
    <property type="match status" value="1"/>
</dbReference>
<dbReference type="PANTHER" id="PTHR43003:SF5">
    <property type="entry name" value="DNA-3-METHYLADENINE GLYCOSYLASE"/>
    <property type="match status" value="1"/>
</dbReference>
<sequence length="413" mass="45055">MAEDRSGADGGPVSDPPGGVQGDAKPKTTPRKKRAPAQPAGTPPPTRTLVPLHTAPALLPPVLPFSLPTAIAHLSSHDPRFGTLYTHIPPKPFSTLEAVDPFRTLVTSIIGQQVSWLAARAITKRFRMIWGHETEDGFPTPLEVSKGKVEDYRAAGFSQRKAEYVIAIAEHFVSGQISTELLKDGTDEEIAQALITVRGIGQWTVDMFLMFSLRRPDVLPVGDLGVQKGLLRWALTAHDALPESKKKTGKKADAVRAKYKKEAKTEIRTPPPEDRPQAPPTPYTPGTDASTIAALRTPASRQITHLPPTPVTPGMPTEEVLVKVEETLEVPALPAPTPEELMRPLVTHAQWDAFRAAPLEEGLSVEVLKARLAGKKVKGGAYLTPKEMEVLTEGWRPYRSIGVYYMWPAGEEF</sequence>
<dbReference type="RefSeq" id="XP_052949134.1">
    <property type="nucleotide sequence ID" value="XM_053089057.1"/>
</dbReference>
<feature type="compositionally biased region" description="Basic and acidic residues" evidence="4">
    <location>
        <begin position="243"/>
        <end position="276"/>
    </location>
</feature>
<dbReference type="AlphaFoldDB" id="A0AA38LWY6"/>
<keyword evidence="3" id="KW-0234">DNA repair</keyword>
<evidence type="ECO:0000256" key="4">
    <source>
        <dbReference type="SAM" id="MobiDB-lite"/>
    </source>
</evidence>
<proteinExistence type="inferred from homology"/>
<organism evidence="6 7">
    <name type="scientific">Dioszegia hungarica</name>
    <dbReference type="NCBI Taxonomy" id="4972"/>
    <lineage>
        <taxon>Eukaryota</taxon>
        <taxon>Fungi</taxon>
        <taxon>Dikarya</taxon>
        <taxon>Basidiomycota</taxon>
        <taxon>Agaricomycotina</taxon>
        <taxon>Tremellomycetes</taxon>
        <taxon>Tremellales</taxon>
        <taxon>Bulleribasidiaceae</taxon>
        <taxon>Dioszegia</taxon>
    </lineage>
</organism>
<evidence type="ECO:0000313" key="6">
    <source>
        <dbReference type="EMBL" id="KAI9639357.1"/>
    </source>
</evidence>
<evidence type="ECO:0000256" key="1">
    <source>
        <dbReference type="ARBA" id="ARBA00010817"/>
    </source>
</evidence>
<dbReference type="Gene3D" id="1.10.340.30">
    <property type="entry name" value="Hypothetical protein, domain 2"/>
    <property type="match status" value="1"/>
</dbReference>
<dbReference type="GO" id="GO:0006285">
    <property type="term" value="P:base-excision repair, AP site formation"/>
    <property type="evidence" value="ECO:0007669"/>
    <property type="project" value="TreeGrafter"/>
</dbReference>
<dbReference type="CDD" id="cd00056">
    <property type="entry name" value="ENDO3c"/>
    <property type="match status" value="1"/>
</dbReference>
<dbReference type="Proteomes" id="UP001164286">
    <property type="component" value="Unassembled WGS sequence"/>
</dbReference>
<comment type="caution">
    <text evidence="6">The sequence shown here is derived from an EMBL/GenBank/DDBJ whole genome shotgun (WGS) entry which is preliminary data.</text>
</comment>
<evidence type="ECO:0000259" key="5">
    <source>
        <dbReference type="SMART" id="SM00478"/>
    </source>
</evidence>
<dbReference type="Gene3D" id="1.10.1670.40">
    <property type="match status" value="2"/>
</dbReference>
<dbReference type="PANTHER" id="PTHR43003">
    <property type="entry name" value="DNA-3-METHYLADENINE GLYCOSYLASE"/>
    <property type="match status" value="1"/>
</dbReference>
<keyword evidence="2" id="KW-0227">DNA damage</keyword>
<evidence type="ECO:0000256" key="3">
    <source>
        <dbReference type="ARBA" id="ARBA00023204"/>
    </source>
</evidence>
<dbReference type="GO" id="GO:0006307">
    <property type="term" value="P:DNA alkylation repair"/>
    <property type="evidence" value="ECO:0007669"/>
    <property type="project" value="TreeGrafter"/>
</dbReference>
<dbReference type="InterPro" id="IPR003265">
    <property type="entry name" value="HhH-GPD_domain"/>
</dbReference>
<accession>A0AA38LWY6</accession>
<dbReference type="InterPro" id="IPR011257">
    <property type="entry name" value="DNA_glycosylase"/>
</dbReference>
<keyword evidence="7" id="KW-1185">Reference proteome</keyword>
<comment type="similarity">
    <text evidence="1">Belongs to the alkylbase DNA glycosidase AlkA family.</text>
</comment>
<feature type="region of interest" description="Disordered" evidence="4">
    <location>
        <begin position="1"/>
        <end position="51"/>
    </location>
</feature>
<dbReference type="GO" id="GO:0032993">
    <property type="term" value="C:protein-DNA complex"/>
    <property type="evidence" value="ECO:0007669"/>
    <property type="project" value="TreeGrafter"/>
</dbReference>
<dbReference type="GeneID" id="77728262"/>
<dbReference type="InterPro" id="IPR051912">
    <property type="entry name" value="Alkylbase_DNA_Glycosylase/TA"/>
</dbReference>
<evidence type="ECO:0000313" key="7">
    <source>
        <dbReference type="Proteomes" id="UP001164286"/>
    </source>
</evidence>
<dbReference type="EMBL" id="JAKWFO010000001">
    <property type="protein sequence ID" value="KAI9639357.1"/>
    <property type="molecule type" value="Genomic_DNA"/>
</dbReference>
<keyword evidence="6" id="KW-0378">Hydrolase</keyword>
<dbReference type="GO" id="GO:0005634">
    <property type="term" value="C:nucleus"/>
    <property type="evidence" value="ECO:0007669"/>
    <property type="project" value="TreeGrafter"/>
</dbReference>
<dbReference type="GO" id="GO:0032131">
    <property type="term" value="F:alkylated DNA binding"/>
    <property type="evidence" value="ECO:0007669"/>
    <property type="project" value="TreeGrafter"/>
</dbReference>
<dbReference type="SMART" id="SM00478">
    <property type="entry name" value="ENDO3c"/>
    <property type="match status" value="1"/>
</dbReference>
<dbReference type="GO" id="GO:0008725">
    <property type="term" value="F:DNA-3-methyladenine glycosylase activity"/>
    <property type="evidence" value="ECO:0007669"/>
    <property type="project" value="TreeGrafter"/>
</dbReference>
<protein>
    <submittedName>
        <fullName evidence="6">DNA-3-methyladenine glycosidase</fullName>
    </submittedName>
</protein>
<feature type="region of interest" description="Disordered" evidence="4">
    <location>
        <begin position="243"/>
        <end position="289"/>
    </location>
</feature>
<reference evidence="6" key="1">
    <citation type="journal article" date="2022" name="G3 (Bethesda)">
        <title>High quality genome of the basidiomycete yeast Dioszegia hungarica PDD-24b-2 isolated from cloud water.</title>
        <authorList>
            <person name="Jarrige D."/>
            <person name="Haridas S."/>
            <person name="Bleykasten-Grosshans C."/>
            <person name="Joly M."/>
            <person name="Nadalig T."/>
            <person name="Sancelme M."/>
            <person name="Vuilleumier S."/>
            <person name="Grigoriev I.V."/>
            <person name="Amato P."/>
            <person name="Bringel F."/>
        </authorList>
    </citation>
    <scope>NUCLEOTIDE SEQUENCE</scope>
    <source>
        <strain evidence="6">PDD-24b-2</strain>
    </source>
</reference>
<evidence type="ECO:0000256" key="2">
    <source>
        <dbReference type="ARBA" id="ARBA00022763"/>
    </source>
</evidence>
<dbReference type="FunFam" id="1.10.340.30:FF:000004">
    <property type="entry name" value="DNA-3-methyladenine glycosylase II"/>
    <property type="match status" value="1"/>
</dbReference>
<keyword evidence="6" id="KW-0326">Glycosidase</keyword>
<gene>
    <name evidence="6" type="ORF">MKK02DRAFT_35013</name>
</gene>
<feature type="domain" description="HhH-GPD" evidence="5">
    <location>
        <begin position="110"/>
        <end position="262"/>
    </location>
</feature>
<dbReference type="Pfam" id="PF00730">
    <property type="entry name" value="HhH-GPD"/>
    <property type="match status" value="1"/>
</dbReference>
<name>A0AA38LWY6_9TREE</name>
<dbReference type="SUPFAM" id="SSF48150">
    <property type="entry name" value="DNA-glycosylase"/>
    <property type="match status" value="1"/>
</dbReference>
<dbReference type="GO" id="GO:0043916">
    <property type="term" value="F:DNA-7-methylguanine glycosylase activity"/>
    <property type="evidence" value="ECO:0007669"/>
    <property type="project" value="TreeGrafter"/>
</dbReference>